<sequence length="73" mass="7569">MKKISLILLLAGAIYLPACSGEKTSTTTESESAEADTANDSSTTNPINSEYGTPNSSENPTDSAQSANKSNNQ</sequence>
<proteinExistence type="predicted"/>
<accession>A0A512ATC5</accession>
<comment type="caution">
    <text evidence="3">The sequence shown here is derived from an EMBL/GenBank/DDBJ whole genome shotgun (WGS) entry which is preliminary data.</text>
</comment>
<dbReference type="RefSeq" id="WP_146894984.1">
    <property type="nucleotide sequence ID" value="NZ_BJYS01000003.1"/>
</dbReference>
<feature type="chain" id="PRO_5022204663" evidence="2">
    <location>
        <begin position="21"/>
        <end position="73"/>
    </location>
</feature>
<name>A0A512ATC5_9BACT</name>
<reference evidence="3 4" key="1">
    <citation type="submission" date="2019-07" db="EMBL/GenBank/DDBJ databases">
        <title>Whole genome shotgun sequence of Adhaeribacter aerolatus NBRC 106133.</title>
        <authorList>
            <person name="Hosoyama A."/>
            <person name="Uohara A."/>
            <person name="Ohji S."/>
            <person name="Ichikawa N."/>
        </authorList>
    </citation>
    <scope>NUCLEOTIDE SEQUENCE [LARGE SCALE GENOMIC DNA]</scope>
    <source>
        <strain evidence="3 4">NBRC 106133</strain>
    </source>
</reference>
<feature type="compositionally biased region" description="Low complexity" evidence="1">
    <location>
        <begin position="24"/>
        <end position="44"/>
    </location>
</feature>
<evidence type="ECO:0000256" key="1">
    <source>
        <dbReference type="SAM" id="MobiDB-lite"/>
    </source>
</evidence>
<organism evidence="3 4">
    <name type="scientific">Adhaeribacter aerolatus</name>
    <dbReference type="NCBI Taxonomy" id="670289"/>
    <lineage>
        <taxon>Bacteria</taxon>
        <taxon>Pseudomonadati</taxon>
        <taxon>Bacteroidota</taxon>
        <taxon>Cytophagia</taxon>
        <taxon>Cytophagales</taxon>
        <taxon>Hymenobacteraceae</taxon>
        <taxon>Adhaeribacter</taxon>
    </lineage>
</organism>
<evidence type="ECO:0000313" key="3">
    <source>
        <dbReference type="EMBL" id="GEO02943.1"/>
    </source>
</evidence>
<feature type="compositionally biased region" description="Polar residues" evidence="1">
    <location>
        <begin position="45"/>
        <end position="73"/>
    </location>
</feature>
<feature type="signal peptide" evidence="2">
    <location>
        <begin position="1"/>
        <end position="20"/>
    </location>
</feature>
<dbReference type="Proteomes" id="UP000321532">
    <property type="component" value="Unassembled WGS sequence"/>
</dbReference>
<keyword evidence="2" id="KW-0732">Signal</keyword>
<protein>
    <submittedName>
        <fullName evidence="3">Uncharacterized protein</fullName>
    </submittedName>
</protein>
<feature type="region of interest" description="Disordered" evidence="1">
    <location>
        <begin position="22"/>
        <end position="73"/>
    </location>
</feature>
<evidence type="ECO:0000256" key="2">
    <source>
        <dbReference type="SAM" id="SignalP"/>
    </source>
</evidence>
<dbReference type="AlphaFoldDB" id="A0A512ATC5"/>
<dbReference type="EMBL" id="BJYS01000003">
    <property type="protein sequence ID" value="GEO02943.1"/>
    <property type="molecule type" value="Genomic_DNA"/>
</dbReference>
<keyword evidence="4" id="KW-1185">Reference proteome</keyword>
<evidence type="ECO:0000313" key="4">
    <source>
        <dbReference type="Proteomes" id="UP000321532"/>
    </source>
</evidence>
<gene>
    <name evidence="3" type="ORF">AAE02nite_06070</name>
</gene>